<sequence length="107" mass="10910">MIIAEDDLAVAGVEDIGLGIGQDGCGQRERGEGSGSSADHGKLLLGVIGGSYIQRYEATARKDKASQAHRPRAPAHQGITFPWGAQAICTTPGPLAGARSVSPGSVD</sequence>
<accession>A0ABQ4NRK4</accession>
<comment type="caution">
    <text evidence="1">The sequence shown here is derived from an EMBL/GenBank/DDBJ whole genome shotgun (WGS) entry which is preliminary data.</text>
</comment>
<dbReference type="EMBL" id="BPFH01000008">
    <property type="protein sequence ID" value="GIT96915.1"/>
    <property type="molecule type" value="Genomic_DNA"/>
</dbReference>
<protein>
    <submittedName>
        <fullName evidence="1">Uncharacterized protein</fullName>
    </submittedName>
</protein>
<reference evidence="1 2" key="1">
    <citation type="submission" date="2021-05" db="EMBL/GenBank/DDBJ databases">
        <title>Bacteria Genome sequencing.</title>
        <authorList>
            <person name="Takabe Y."/>
            <person name="Nakajima Y."/>
            <person name="Suzuki S."/>
            <person name="Shiozaki T."/>
        </authorList>
    </citation>
    <scope>NUCLEOTIDE SEQUENCE [LARGE SCALE GENOMIC DNA]</scope>
    <source>
        <strain evidence="1 2">AI_62</strain>
    </source>
</reference>
<proteinExistence type="predicted"/>
<keyword evidence="2" id="KW-1185">Reference proteome</keyword>
<organism evidence="1 2">
    <name type="scientific">Jannaschia pagri</name>
    <dbReference type="NCBI Taxonomy" id="2829797"/>
    <lineage>
        <taxon>Bacteria</taxon>
        <taxon>Pseudomonadati</taxon>
        <taxon>Pseudomonadota</taxon>
        <taxon>Alphaproteobacteria</taxon>
        <taxon>Rhodobacterales</taxon>
        <taxon>Roseobacteraceae</taxon>
        <taxon>Jannaschia</taxon>
    </lineage>
</organism>
<evidence type="ECO:0000313" key="1">
    <source>
        <dbReference type="EMBL" id="GIT96915.1"/>
    </source>
</evidence>
<dbReference type="Proteomes" id="UP000786693">
    <property type="component" value="Unassembled WGS sequence"/>
</dbReference>
<name>A0ABQ4NRK4_9RHOB</name>
<evidence type="ECO:0000313" key="2">
    <source>
        <dbReference type="Proteomes" id="UP000786693"/>
    </source>
</evidence>
<gene>
    <name evidence="1" type="ORF">JANAI62_35380</name>
</gene>